<feature type="modified residue" description="4-aspartylphosphate" evidence="2">
    <location>
        <position position="52"/>
    </location>
</feature>
<dbReference type="GO" id="GO:0032259">
    <property type="term" value="P:methylation"/>
    <property type="evidence" value="ECO:0007669"/>
    <property type="project" value="UniProtKB-KW"/>
</dbReference>
<feature type="domain" description="Response regulatory" evidence="3">
    <location>
        <begin position="1"/>
        <end position="119"/>
    </location>
</feature>
<keyword evidence="5" id="KW-0808">Transferase</keyword>
<dbReference type="CDD" id="cd17541">
    <property type="entry name" value="REC_CheB-like"/>
    <property type="match status" value="1"/>
</dbReference>
<dbReference type="GO" id="GO:0008168">
    <property type="term" value="F:methyltransferase activity"/>
    <property type="evidence" value="ECO:0007669"/>
    <property type="project" value="UniProtKB-KW"/>
</dbReference>
<feature type="active site" evidence="1">
    <location>
        <position position="191"/>
    </location>
</feature>
<dbReference type="PROSITE" id="PS50122">
    <property type="entry name" value="CHEB"/>
    <property type="match status" value="1"/>
</dbReference>
<dbReference type="Proteomes" id="UP000698028">
    <property type="component" value="Unassembled WGS sequence"/>
</dbReference>
<gene>
    <name evidence="5" type="primary">cheB</name>
    <name evidence="5" type="ORF">KTQ36_06870</name>
</gene>
<keyword evidence="5" id="KW-0489">Methyltransferase</keyword>
<organism evidence="5 6">
    <name type="scientific">Sphingomicrobium clamense</name>
    <dbReference type="NCBI Taxonomy" id="2851013"/>
    <lineage>
        <taxon>Bacteria</taxon>
        <taxon>Pseudomonadati</taxon>
        <taxon>Pseudomonadota</taxon>
        <taxon>Alphaproteobacteria</taxon>
        <taxon>Sphingomonadales</taxon>
        <taxon>Sphingomonadaceae</taxon>
        <taxon>Sphingomicrobium</taxon>
    </lineage>
</organism>
<dbReference type="Pfam" id="PF00072">
    <property type="entry name" value="Response_reg"/>
    <property type="match status" value="1"/>
</dbReference>
<dbReference type="InterPro" id="IPR008248">
    <property type="entry name" value="CheB-like"/>
</dbReference>
<accession>A0ABS6V627</accession>
<keyword evidence="1 5" id="KW-0378">Hydrolase</keyword>
<dbReference type="InterPro" id="IPR001789">
    <property type="entry name" value="Sig_transdc_resp-reg_receiver"/>
</dbReference>
<protein>
    <submittedName>
        <fullName evidence="5">Chemotaxis-specific protein-glutamate methyltransferase CheB</fullName>
        <ecNumber evidence="5">3.1.1.61</ecNumber>
    </submittedName>
</protein>
<dbReference type="PIRSF" id="PIRSF000876">
    <property type="entry name" value="RR_chemtxs_CheB"/>
    <property type="match status" value="1"/>
</dbReference>
<name>A0ABS6V627_9SPHN</name>
<dbReference type="EMBL" id="JAHVAH010000001">
    <property type="protein sequence ID" value="MBW0145018.1"/>
    <property type="molecule type" value="Genomic_DNA"/>
</dbReference>
<comment type="caution">
    <text evidence="5">The sequence shown here is derived from an EMBL/GenBank/DDBJ whole genome shotgun (WGS) entry which is preliminary data.</text>
</comment>
<evidence type="ECO:0000259" key="4">
    <source>
        <dbReference type="PROSITE" id="PS50122"/>
    </source>
</evidence>
<sequence length="345" mass="35757">MLVDDSMVARAVLSRMIEMSPDFEVVGVAGTAEDALVALRETNVPVDIVILDLEMPGMGGLKSLPEILEAASGAQVLVVSSLAEEGAEATVKALAMGAADTLPKPGTGRFNGKFSDILLERLRALVPAPTASRENVVPRKSTPAIPANREMPDSDIGVLAIGSSTGGIHALASFFETLEGPIGAPILVTQHLPAAFMTVFARQLSMASGLPACVAEDNMLLKPDHIFVAPGDRHLTVKGRKNGLYVRLLEGRHASGCLPSVDPMFETAAEALGDKALGVILTGMGRDGLEGSRTMVAKGGAVIAQDEASCAVWGMPRAVAEAGLACAALPPADIARLVVERARGK</sequence>
<dbReference type="EC" id="3.1.1.61" evidence="5"/>
<dbReference type="GO" id="GO:0008984">
    <property type="term" value="F:protein-glutamate methylesterase activity"/>
    <property type="evidence" value="ECO:0007669"/>
    <property type="project" value="UniProtKB-EC"/>
</dbReference>
<evidence type="ECO:0000256" key="1">
    <source>
        <dbReference type="PROSITE-ProRule" id="PRU00050"/>
    </source>
</evidence>
<evidence type="ECO:0000313" key="5">
    <source>
        <dbReference type="EMBL" id="MBW0145018.1"/>
    </source>
</evidence>
<feature type="active site" evidence="1">
    <location>
        <position position="164"/>
    </location>
</feature>
<dbReference type="SMART" id="SM00448">
    <property type="entry name" value="REC"/>
    <property type="match status" value="1"/>
</dbReference>
<dbReference type="PANTHER" id="PTHR42872">
    <property type="entry name" value="PROTEIN-GLUTAMATE METHYLESTERASE/PROTEIN-GLUTAMINE GLUTAMINASE"/>
    <property type="match status" value="1"/>
</dbReference>
<evidence type="ECO:0000259" key="3">
    <source>
        <dbReference type="PROSITE" id="PS50110"/>
    </source>
</evidence>
<dbReference type="PANTHER" id="PTHR42872:SF3">
    <property type="entry name" value="PROTEIN-GLUTAMATE METHYLESTERASE_PROTEIN-GLUTAMINE GLUTAMINASE 1"/>
    <property type="match status" value="1"/>
</dbReference>
<evidence type="ECO:0000313" key="6">
    <source>
        <dbReference type="Proteomes" id="UP000698028"/>
    </source>
</evidence>
<proteinExistence type="predicted"/>
<keyword evidence="6" id="KW-1185">Reference proteome</keyword>
<dbReference type="InterPro" id="IPR000673">
    <property type="entry name" value="Sig_transdc_resp-reg_Me-estase"/>
</dbReference>
<dbReference type="PROSITE" id="PS50110">
    <property type="entry name" value="RESPONSE_REGULATORY"/>
    <property type="match status" value="1"/>
</dbReference>
<dbReference type="Pfam" id="PF01339">
    <property type="entry name" value="CheB_methylest"/>
    <property type="match status" value="1"/>
</dbReference>
<keyword evidence="2" id="KW-0597">Phosphoprotein</keyword>
<keyword evidence="1" id="KW-0145">Chemotaxis</keyword>
<evidence type="ECO:0000256" key="2">
    <source>
        <dbReference type="PROSITE-ProRule" id="PRU00169"/>
    </source>
</evidence>
<feature type="domain" description="CheB-type methylesterase" evidence="4">
    <location>
        <begin position="152"/>
        <end position="345"/>
    </location>
</feature>
<dbReference type="CDD" id="cd16432">
    <property type="entry name" value="CheB_Rec"/>
    <property type="match status" value="1"/>
</dbReference>
<feature type="active site" evidence="1">
    <location>
        <position position="287"/>
    </location>
</feature>
<reference evidence="5 6" key="1">
    <citation type="submission" date="2021-07" db="EMBL/GenBank/DDBJ databases">
        <title>The draft genome sequence of Sphingomicrobium sp. B8.</title>
        <authorList>
            <person name="Mu L."/>
        </authorList>
    </citation>
    <scope>NUCLEOTIDE SEQUENCE [LARGE SCALE GENOMIC DNA]</scope>
    <source>
        <strain evidence="5 6">B8</strain>
    </source>
</reference>
<dbReference type="NCBIfam" id="NF001965">
    <property type="entry name" value="PRK00742.1"/>
    <property type="match status" value="1"/>
</dbReference>